<gene>
    <name evidence="9" type="ORF">LSINAPIS_LOCUS6969</name>
</gene>
<dbReference type="InterPro" id="IPR001314">
    <property type="entry name" value="Peptidase_S1A"/>
</dbReference>
<evidence type="ECO:0000256" key="5">
    <source>
        <dbReference type="ARBA" id="ARBA00022825"/>
    </source>
</evidence>
<dbReference type="CDD" id="cd00190">
    <property type="entry name" value="Tryp_SPc"/>
    <property type="match status" value="1"/>
</dbReference>
<dbReference type="SUPFAM" id="SSF50494">
    <property type="entry name" value="Trypsin-like serine proteases"/>
    <property type="match status" value="1"/>
</dbReference>
<dbReference type="SMART" id="SM00020">
    <property type="entry name" value="Tryp_SPc"/>
    <property type="match status" value="1"/>
</dbReference>
<keyword evidence="5" id="KW-0720">Serine protease</keyword>
<evidence type="ECO:0000313" key="10">
    <source>
        <dbReference type="Proteomes" id="UP000324832"/>
    </source>
</evidence>
<dbReference type="GO" id="GO:0006508">
    <property type="term" value="P:proteolysis"/>
    <property type="evidence" value="ECO:0007669"/>
    <property type="project" value="UniProtKB-KW"/>
</dbReference>
<accession>A0A5E4QBU3</accession>
<keyword evidence="3" id="KW-0645">Protease</keyword>
<dbReference type="PANTHER" id="PTHR24276:SF91">
    <property type="entry name" value="AT26814P-RELATED"/>
    <property type="match status" value="1"/>
</dbReference>
<organism evidence="9 10">
    <name type="scientific">Leptidea sinapis</name>
    <dbReference type="NCBI Taxonomy" id="189913"/>
    <lineage>
        <taxon>Eukaryota</taxon>
        <taxon>Metazoa</taxon>
        <taxon>Ecdysozoa</taxon>
        <taxon>Arthropoda</taxon>
        <taxon>Hexapoda</taxon>
        <taxon>Insecta</taxon>
        <taxon>Pterygota</taxon>
        <taxon>Neoptera</taxon>
        <taxon>Endopterygota</taxon>
        <taxon>Lepidoptera</taxon>
        <taxon>Glossata</taxon>
        <taxon>Ditrysia</taxon>
        <taxon>Papilionoidea</taxon>
        <taxon>Pieridae</taxon>
        <taxon>Dismorphiinae</taxon>
        <taxon>Leptidea</taxon>
    </lineage>
</organism>
<dbReference type="InterPro" id="IPR050430">
    <property type="entry name" value="Peptidase_S1"/>
</dbReference>
<dbReference type="PROSITE" id="PS50240">
    <property type="entry name" value="TRYPSIN_DOM"/>
    <property type="match status" value="1"/>
</dbReference>
<evidence type="ECO:0000256" key="1">
    <source>
        <dbReference type="ARBA" id="ARBA00004239"/>
    </source>
</evidence>
<dbReference type="InterPro" id="IPR001254">
    <property type="entry name" value="Trypsin_dom"/>
</dbReference>
<dbReference type="PRINTS" id="PR00722">
    <property type="entry name" value="CHYMOTRYPSIN"/>
</dbReference>
<evidence type="ECO:0000259" key="8">
    <source>
        <dbReference type="PROSITE" id="PS50240"/>
    </source>
</evidence>
<keyword evidence="10" id="KW-1185">Reference proteome</keyword>
<dbReference type="PANTHER" id="PTHR24276">
    <property type="entry name" value="POLYSERASE-RELATED"/>
    <property type="match status" value="1"/>
</dbReference>
<evidence type="ECO:0000256" key="3">
    <source>
        <dbReference type="ARBA" id="ARBA00022670"/>
    </source>
</evidence>
<dbReference type="FunFam" id="2.40.10.10:FF:000036">
    <property type="entry name" value="Trypsin beta"/>
    <property type="match status" value="1"/>
</dbReference>
<keyword evidence="4" id="KW-0378">Hydrolase</keyword>
<evidence type="ECO:0000256" key="2">
    <source>
        <dbReference type="ARBA" id="ARBA00007664"/>
    </source>
</evidence>
<keyword evidence="7" id="KW-0732">Signal</keyword>
<evidence type="ECO:0000256" key="6">
    <source>
        <dbReference type="ARBA" id="ARBA00023157"/>
    </source>
</evidence>
<keyword evidence="6" id="KW-1015">Disulfide bond</keyword>
<dbReference type="Gene3D" id="2.40.10.10">
    <property type="entry name" value="Trypsin-like serine proteases"/>
    <property type="match status" value="1"/>
</dbReference>
<dbReference type="Pfam" id="PF00089">
    <property type="entry name" value="Trypsin"/>
    <property type="match status" value="1"/>
</dbReference>
<name>A0A5E4QBU3_9NEOP</name>
<evidence type="ECO:0000313" key="9">
    <source>
        <dbReference type="EMBL" id="VVC95190.1"/>
    </source>
</evidence>
<feature type="domain" description="Peptidase S1" evidence="8">
    <location>
        <begin position="27"/>
        <end position="262"/>
    </location>
</feature>
<protein>
    <recommendedName>
        <fullName evidence="8">Peptidase S1 domain-containing protein</fullName>
    </recommendedName>
</protein>
<feature type="chain" id="PRO_5023146124" description="Peptidase S1 domain-containing protein" evidence="7">
    <location>
        <begin position="21"/>
        <end position="262"/>
    </location>
</feature>
<dbReference type="GO" id="GO:0004252">
    <property type="term" value="F:serine-type endopeptidase activity"/>
    <property type="evidence" value="ECO:0007669"/>
    <property type="project" value="InterPro"/>
</dbReference>
<dbReference type="AlphaFoldDB" id="A0A5E4QBU3"/>
<evidence type="ECO:0000256" key="4">
    <source>
        <dbReference type="ARBA" id="ARBA00022801"/>
    </source>
</evidence>
<reference evidence="9 10" key="1">
    <citation type="submission" date="2017-07" db="EMBL/GenBank/DDBJ databases">
        <authorList>
            <person name="Talla V."/>
            <person name="Backstrom N."/>
        </authorList>
    </citation>
    <scope>NUCLEOTIDE SEQUENCE [LARGE SCALE GENOMIC DNA]</scope>
</reference>
<dbReference type="Proteomes" id="UP000324832">
    <property type="component" value="Unassembled WGS sequence"/>
</dbReference>
<feature type="signal peptide" evidence="7">
    <location>
        <begin position="1"/>
        <end position="20"/>
    </location>
</feature>
<dbReference type="InterPro" id="IPR043504">
    <property type="entry name" value="Peptidase_S1_PA_chymotrypsin"/>
</dbReference>
<dbReference type="InterPro" id="IPR009003">
    <property type="entry name" value="Peptidase_S1_PA"/>
</dbReference>
<sequence length="262" mass="27975">MRSVCILVAICFASVAAVPAADISGRIAGGSLATVNQYPFVASMLYSRNGVSYVQSCAGSIITNRAILSSASCYFGDANNNWRIKVGSSYANSGGIIHYINSIFINAAYNSFTRDSDMAIVRSNSVFTYTAAVNFVRIASPTYNLPDQSAVWALGWGRTSPSGAASEQLRYTQIWTVNTNVCRNIYRGVGFTVTDNMICTGWLNNGGHGQCDGDNGGPLIHNTAAAGLALVGVFSWGQCGSHVYPDINTRVSRYAQWIANNA</sequence>
<proteinExistence type="inferred from homology"/>
<comment type="subcellular location">
    <subcellularLocation>
        <location evidence="1">Secreted</location>
        <location evidence="1">Extracellular space</location>
    </subcellularLocation>
</comment>
<dbReference type="EMBL" id="FZQP02002226">
    <property type="protein sequence ID" value="VVC95190.1"/>
    <property type="molecule type" value="Genomic_DNA"/>
</dbReference>
<comment type="similarity">
    <text evidence="2">Belongs to the peptidase S1 family.</text>
</comment>
<evidence type="ECO:0000256" key="7">
    <source>
        <dbReference type="SAM" id="SignalP"/>
    </source>
</evidence>
<dbReference type="GO" id="GO:0005576">
    <property type="term" value="C:extracellular region"/>
    <property type="evidence" value="ECO:0007669"/>
    <property type="project" value="UniProtKB-SubCell"/>
</dbReference>